<dbReference type="Gene3D" id="3.60.21.10">
    <property type="match status" value="1"/>
</dbReference>
<proteinExistence type="predicted"/>
<sequence>MTELRVAVQGCAHGELDKIYERLKMKWGDDLPDLLIICGDFQAFRNTIDMDCASLTNKYKKLGDFHQYYTGEKKAPLKTIFIGGNHEASNYLTELPYGGYVAPNIYYMGTSGAVWFRGLRIMGWSGIYVKRDFYLPHNEKYPFNEGEKRSVYHSRWIDYLKLSLQSDIARSSIMITHDWPQGIEHFGDLRKLMQTKPFFRSDIENELLGSPPGRKLLEILAPNYWFSAHLHVRYEASFVSDFGSKRTISLPEKDHQLPNKRINVTELKTRKNQGEIELSVSVLSDESKSEVNNNDEIALDLSDVSSDSDSLQVNPAASSASSPQTTRFLALDKCKKNINDHLEVLSIPITDSRHESARSDEIFLDQEFLTIIKLVEKFKISPQNKSLDISSIRSELIQEVRTYGFKIETSLEVPKFQYDSQWSHSNVAENIKNMSKLYKSYSNPQTIQLQQMYQS</sequence>
<dbReference type="GO" id="GO:0000398">
    <property type="term" value="P:mRNA splicing, via spliceosome"/>
    <property type="evidence" value="ECO:0007669"/>
    <property type="project" value="TreeGrafter"/>
</dbReference>
<dbReference type="EMBL" id="CP014587">
    <property type="protein sequence ID" value="ANZ77605.1"/>
    <property type="molecule type" value="Genomic_DNA"/>
</dbReference>
<dbReference type="AlphaFoldDB" id="A0A1B2JIB3"/>
<dbReference type="Pfam" id="PF05011">
    <property type="entry name" value="DBR1"/>
    <property type="match status" value="1"/>
</dbReference>
<dbReference type="SMART" id="SM01124">
    <property type="entry name" value="DBR1"/>
    <property type="match status" value="1"/>
</dbReference>
<evidence type="ECO:0000313" key="2">
    <source>
        <dbReference type="EMBL" id="ANZ77605.1"/>
    </source>
</evidence>
<dbReference type="PANTHER" id="PTHR12849:SF0">
    <property type="entry name" value="LARIAT DEBRANCHING ENZYME"/>
    <property type="match status" value="1"/>
</dbReference>
<dbReference type="OrthoDB" id="407609at2759"/>
<dbReference type="Pfam" id="PF00149">
    <property type="entry name" value="Metallophos"/>
    <property type="match status" value="1"/>
</dbReference>
<dbReference type="SUPFAM" id="SSF56300">
    <property type="entry name" value="Metallo-dependent phosphatases"/>
    <property type="match status" value="1"/>
</dbReference>
<dbReference type="PANTHER" id="PTHR12849">
    <property type="entry name" value="RNA LARIAT DEBRANCHING ENZYME"/>
    <property type="match status" value="1"/>
</dbReference>
<accession>A0A1B2JIB3</accession>
<dbReference type="InterPro" id="IPR004843">
    <property type="entry name" value="Calcineurin-like_PHP"/>
</dbReference>
<gene>
    <name evidence="2" type="primary">DBR1</name>
    <name evidence="2" type="ORF">ATY40_BA7504578</name>
</gene>
<name>A0A1B2JIB3_PICPA</name>
<dbReference type="InterPro" id="IPR029052">
    <property type="entry name" value="Metallo-depent_PP-like"/>
</dbReference>
<feature type="domain" description="Lariat debranching enzyme C-terminal" evidence="1">
    <location>
        <begin position="313"/>
        <end position="453"/>
    </location>
</feature>
<dbReference type="GO" id="GO:0008419">
    <property type="term" value="F:RNA lariat debranching enzyme activity"/>
    <property type="evidence" value="ECO:0007669"/>
    <property type="project" value="TreeGrafter"/>
</dbReference>
<dbReference type="GO" id="GO:0005634">
    <property type="term" value="C:nucleus"/>
    <property type="evidence" value="ECO:0007669"/>
    <property type="project" value="TreeGrafter"/>
</dbReference>
<dbReference type="InterPro" id="IPR007708">
    <property type="entry name" value="DBR1_C"/>
</dbReference>
<organism evidence="2 3">
    <name type="scientific">Komagataella pastoris</name>
    <name type="common">Yeast</name>
    <name type="synonym">Pichia pastoris</name>
    <dbReference type="NCBI Taxonomy" id="4922"/>
    <lineage>
        <taxon>Eukaryota</taxon>
        <taxon>Fungi</taxon>
        <taxon>Dikarya</taxon>
        <taxon>Ascomycota</taxon>
        <taxon>Saccharomycotina</taxon>
        <taxon>Pichiomycetes</taxon>
        <taxon>Pichiales</taxon>
        <taxon>Pichiaceae</taxon>
        <taxon>Komagataella</taxon>
    </lineage>
</organism>
<dbReference type="Proteomes" id="UP000094565">
    <property type="component" value="Chromosome 4"/>
</dbReference>
<keyword evidence="3" id="KW-1185">Reference proteome</keyword>
<evidence type="ECO:0000259" key="1">
    <source>
        <dbReference type="SMART" id="SM01124"/>
    </source>
</evidence>
<protein>
    <submittedName>
        <fullName evidence="2">BA75_04578T0</fullName>
    </submittedName>
</protein>
<reference evidence="2 3" key="1">
    <citation type="submission" date="2016-02" db="EMBL/GenBank/DDBJ databases">
        <title>Comparative genomic and transcriptomic foundation for Pichia pastoris.</title>
        <authorList>
            <person name="Love K.R."/>
            <person name="Shah K.A."/>
            <person name="Whittaker C.A."/>
            <person name="Wu J."/>
            <person name="Bartlett M.C."/>
            <person name="Ma D."/>
            <person name="Leeson R.L."/>
            <person name="Priest M."/>
            <person name="Young S.K."/>
            <person name="Love J.C."/>
        </authorList>
    </citation>
    <scope>NUCLEOTIDE SEQUENCE [LARGE SCALE GENOMIC DNA]</scope>
    <source>
        <strain evidence="2 3">ATCC 28485</strain>
    </source>
</reference>
<evidence type="ECO:0000313" key="3">
    <source>
        <dbReference type="Proteomes" id="UP000094565"/>
    </source>
</evidence>